<accession>A0A917J7Q9</accession>
<keyword evidence="2" id="KW-1185">Reference proteome</keyword>
<dbReference type="Proteomes" id="UP000662074">
    <property type="component" value="Unassembled WGS sequence"/>
</dbReference>
<protein>
    <recommendedName>
        <fullName evidence="3">Carboxypeptidase regulatory-like domain-containing protein</fullName>
    </recommendedName>
</protein>
<organism evidence="1 2">
    <name type="scientific">Mucilaginibacter galii</name>
    <dbReference type="NCBI Taxonomy" id="2005073"/>
    <lineage>
        <taxon>Bacteria</taxon>
        <taxon>Pseudomonadati</taxon>
        <taxon>Bacteroidota</taxon>
        <taxon>Sphingobacteriia</taxon>
        <taxon>Sphingobacteriales</taxon>
        <taxon>Sphingobacteriaceae</taxon>
        <taxon>Mucilaginibacter</taxon>
    </lineage>
</organism>
<comment type="caution">
    <text evidence="1">The sequence shown here is derived from an EMBL/GenBank/DDBJ whole genome shotgun (WGS) entry which is preliminary data.</text>
</comment>
<evidence type="ECO:0008006" key="3">
    <source>
        <dbReference type="Google" id="ProtNLM"/>
    </source>
</evidence>
<dbReference type="EMBL" id="BMDO01000001">
    <property type="protein sequence ID" value="GGI49502.1"/>
    <property type="molecule type" value="Genomic_DNA"/>
</dbReference>
<reference evidence="1" key="1">
    <citation type="journal article" date="2014" name="Int. J. Syst. Evol. Microbiol.">
        <title>Complete genome sequence of Corynebacterium casei LMG S-19264T (=DSM 44701T), isolated from a smear-ripened cheese.</title>
        <authorList>
            <consortium name="US DOE Joint Genome Institute (JGI-PGF)"/>
            <person name="Walter F."/>
            <person name="Albersmeier A."/>
            <person name="Kalinowski J."/>
            <person name="Ruckert C."/>
        </authorList>
    </citation>
    <scope>NUCLEOTIDE SEQUENCE</scope>
    <source>
        <strain evidence="1">CCM 8711</strain>
    </source>
</reference>
<gene>
    <name evidence="1" type="ORF">GCM10011425_07140</name>
</gene>
<proteinExistence type="predicted"/>
<name>A0A917J7Q9_9SPHI</name>
<evidence type="ECO:0000313" key="2">
    <source>
        <dbReference type="Proteomes" id="UP000662074"/>
    </source>
</evidence>
<evidence type="ECO:0000313" key="1">
    <source>
        <dbReference type="EMBL" id="GGI49502.1"/>
    </source>
</evidence>
<sequence length="132" mass="14468">MRMPPQTTIEQGIEGHIYKVSGNQMPMKGTQRSKPKALICEVYIYKPTTVKQAQGQGTLYSQINTPLVAKVKTDSAGHYQVKLPVGNYSVFVKEGNQYFASESDGTGNLNPAEVFAGKVTTRNITVNHDAAY</sequence>
<dbReference type="AlphaFoldDB" id="A0A917J7Q9"/>
<reference evidence="1" key="2">
    <citation type="submission" date="2020-09" db="EMBL/GenBank/DDBJ databases">
        <authorList>
            <person name="Sun Q."/>
            <person name="Sedlacek I."/>
        </authorList>
    </citation>
    <scope>NUCLEOTIDE SEQUENCE</scope>
    <source>
        <strain evidence="1">CCM 8711</strain>
    </source>
</reference>